<sequence length="63" mass="7447">MTISDFLVLVTIVLTLVTIAVSNNKKIWLYKFYKRDYYLLFLGFVYRMNSKADSPTEQFASLR</sequence>
<evidence type="ECO:0000313" key="2">
    <source>
        <dbReference type="EMBL" id="KAA5396984.1"/>
    </source>
</evidence>
<gene>
    <name evidence="3" type="ORF">F2Y51_00120</name>
    <name evidence="2" type="ORF">F2Y58_14195</name>
</gene>
<dbReference type="EMBL" id="VVYY01000011">
    <property type="protein sequence ID" value="KAA5396984.1"/>
    <property type="molecule type" value="Genomic_DNA"/>
</dbReference>
<dbReference type="Proteomes" id="UP000441162">
    <property type="component" value="Unassembled WGS sequence"/>
</dbReference>
<reference evidence="4 5" key="1">
    <citation type="journal article" date="2019" name="Nat. Med.">
        <title>A library of human gut bacterial isolates paired with longitudinal multiomics data enables mechanistic microbiome research.</title>
        <authorList>
            <person name="Poyet M."/>
            <person name="Groussin M."/>
            <person name="Gibbons S.M."/>
            <person name="Avila-Pacheco J."/>
            <person name="Jiang X."/>
            <person name="Kearney S.M."/>
            <person name="Perrotta A.R."/>
            <person name="Berdy B."/>
            <person name="Zhao S."/>
            <person name="Lieberman T.D."/>
            <person name="Swanson P.K."/>
            <person name="Smith M."/>
            <person name="Roesemann S."/>
            <person name="Alexander J.E."/>
            <person name="Rich S.A."/>
            <person name="Livny J."/>
            <person name="Vlamakis H."/>
            <person name="Clish C."/>
            <person name="Bullock K."/>
            <person name="Deik A."/>
            <person name="Scott J."/>
            <person name="Pierce K.A."/>
            <person name="Xavier R.J."/>
            <person name="Alm E.J."/>
        </authorList>
    </citation>
    <scope>NUCLEOTIDE SEQUENCE [LARGE SCALE GENOMIC DNA]</scope>
    <source>
        <strain evidence="2 5">BIOML-A1</strain>
        <strain evidence="3 4">BIOML-A4</strain>
    </source>
</reference>
<evidence type="ECO:0000256" key="1">
    <source>
        <dbReference type="SAM" id="Phobius"/>
    </source>
</evidence>
<feature type="transmembrane region" description="Helical" evidence="1">
    <location>
        <begin position="6"/>
        <end position="24"/>
    </location>
</feature>
<evidence type="ECO:0000313" key="3">
    <source>
        <dbReference type="EMBL" id="KAA5407842.1"/>
    </source>
</evidence>
<keyword evidence="1" id="KW-0472">Membrane</keyword>
<comment type="caution">
    <text evidence="3">The sequence shown here is derived from an EMBL/GenBank/DDBJ whole genome shotgun (WGS) entry which is preliminary data.</text>
</comment>
<proteinExistence type="predicted"/>
<keyword evidence="1" id="KW-1133">Transmembrane helix</keyword>
<dbReference type="Proteomes" id="UP000481616">
    <property type="component" value="Unassembled WGS sequence"/>
</dbReference>
<organism evidence="3 4">
    <name type="scientific">Phocaeicola dorei</name>
    <dbReference type="NCBI Taxonomy" id="357276"/>
    <lineage>
        <taxon>Bacteria</taxon>
        <taxon>Pseudomonadati</taxon>
        <taxon>Bacteroidota</taxon>
        <taxon>Bacteroidia</taxon>
        <taxon>Bacteroidales</taxon>
        <taxon>Bacteroidaceae</taxon>
        <taxon>Phocaeicola</taxon>
    </lineage>
</organism>
<accession>A0A4Q5HPY4</accession>
<evidence type="ECO:0000313" key="4">
    <source>
        <dbReference type="Proteomes" id="UP000441162"/>
    </source>
</evidence>
<protein>
    <submittedName>
        <fullName evidence="3">Uncharacterized protein</fullName>
    </submittedName>
</protein>
<dbReference type="AlphaFoldDB" id="A0A4Q5HPY4"/>
<name>A0A4Q5HPY4_9BACT</name>
<evidence type="ECO:0000313" key="5">
    <source>
        <dbReference type="Proteomes" id="UP000481616"/>
    </source>
</evidence>
<dbReference type="EMBL" id="VVZA01000001">
    <property type="protein sequence ID" value="KAA5407842.1"/>
    <property type="molecule type" value="Genomic_DNA"/>
</dbReference>
<keyword evidence="1" id="KW-0812">Transmembrane</keyword>